<dbReference type="Proteomes" id="UP000835287">
    <property type="component" value="Chromosome"/>
</dbReference>
<evidence type="ECO:0000313" key="1">
    <source>
        <dbReference type="EMBL" id="CAE6815344.1"/>
    </source>
</evidence>
<evidence type="ECO:0000313" key="2">
    <source>
        <dbReference type="Proteomes" id="UP000835287"/>
    </source>
</evidence>
<dbReference type="EMBL" id="HG992338">
    <property type="protein sequence ID" value="CAE6815344.1"/>
    <property type="molecule type" value="Genomic_DNA"/>
</dbReference>
<sequence>MRKAMAYFKIARTFKGLKVPATGEALLKDIKRVARRKSSPEARVQALANLFVEAGFKHSISAASKLIWLNTRDSVIYDSRAVDALKRLTGEKVGDDYKSYCILWRETFKKHRRSVVKASKRLVEIHEFLPMTTPPPAKLKKLAGEEWFLERVFDIWLWSQGSTPAALQAAKASVLK</sequence>
<accession>A0ABM8SJZ6</accession>
<keyword evidence="2" id="KW-1185">Reference proteome</keyword>
<dbReference type="EMBL" id="HG992338">
    <property type="protein sequence ID" value="CAE6815354.1"/>
    <property type="molecule type" value="Genomic_DNA"/>
</dbReference>
<proteinExistence type="predicted"/>
<reference evidence="1 2" key="1">
    <citation type="submission" date="2021-02" db="EMBL/GenBank/DDBJ databases">
        <authorList>
            <person name="Pothier F. J."/>
        </authorList>
    </citation>
    <scope>NUCLEOTIDE SEQUENCE [LARGE SCALE GENOMIC DNA]</scope>
    <source>
        <strain evidence="1 2">301</strain>
    </source>
</reference>
<organism evidence="1 2">
    <name type="scientific">Xanthomonas arboricola pv. corylina</name>
    <dbReference type="NCBI Taxonomy" id="487821"/>
    <lineage>
        <taxon>Bacteria</taxon>
        <taxon>Pseudomonadati</taxon>
        <taxon>Pseudomonadota</taxon>
        <taxon>Gammaproteobacteria</taxon>
        <taxon>Lysobacterales</taxon>
        <taxon>Lysobacteraceae</taxon>
        <taxon>Xanthomonas</taxon>
    </lineage>
</organism>
<name>A0ABM8SJZ6_9XANT</name>
<evidence type="ECO:0008006" key="3">
    <source>
        <dbReference type="Google" id="ProtNLM"/>
    </source>
</evidence>
<gene>
    <name evidence="1" type="ORF">XAC301_32330</name>
</gene>
<protein>
    <recommendedName>
        <fullName evidence="3">Integrase</fullName>
    </recommendedName>
</protein>